<feature type="transmembrane region" description="Helical" evidence="1">
    <location>
        <begin position="178"/>
        <end position="196"/>
    </location>
</feature>
<evidence type="ECO:0000313" key="2">
    <source>
        <dbReference type="EMBL" id="GAB84234.1"/>
    </source>
</evidence>
<feature type="transmembrane region" description="Helical" evidence="1">
    <location>
        <begin position="51"/>
        <end position="69"/>
    </location>
</feature>
<accession>A0ABQ0HPP4</accession>
<sequence length="494" mass="52033">MAGLGGTNKAALRTPLTDGLGSAVPLVLLALSSFVAYVYLIASYLPPSQAVTTWTAAVGLYAVLVLAFFVPRHVLAEVGAVVGIVGVVLIPNFGAPLSVKAPLAGVLAALLMVSVARFGLPDQIGKPLAFLAGFFIYALVSALSYGAMQSVQSLTLQIATVFPIAAFLLQLDGRRLERLLWTVCWIGVIEAVWAVANALEVLPLPWGILGKELGAEGQVHNLIEQLTVRGSGSLAHPLACGWFLAFCVVLLGKLSGRSRVLRSIFAVLYIAGIVFTGTRSALIIVTLTCVAILIISWRNIAIPAKIAAVFVPVALALVSAISFESLILEPLGLYGVDNTASYYQRADSADAFFALLNAPVSLLVFGGNPDQLSTRPEFYYLAQNGIFAIDNQWVSALAKTGVIGLVLLLMFISGVFRRSRSRFPCALFLVGSTLAFSPLDWNIGVVMWVILALPQVPQREPGKNTAASPSVVSDSEASNVVAGGIGKESAAGVI</sequence>
<gene>
    <name evidence="2" type="ORF">GORBP_036_00150</name>
</gene>
<name>A0ABQ0HPP4_GORRU</name>
<feature type="transmembrane region" description="Helical" evidence="1">
    <location>
        <begin position="428"/>
        <end position="451"/>
    </location>
</feature>
<feature type="transmembrane region" description="Helical" evidence="1">
    <location>
        <begin position="20"/>
        <end position="45"/>
    </location>
</feature>
<evidence type="ECO:0008006" key="4">
    <source>
        <dbReference type="Google" id="ProtNLM"/>
    </source>
</evidence>
<dbReference type="Proteomes" id="UP000010744">
    <property type="component" value="Unassembled WGS sequence"/>
</dbReference>
<feature type="transmembrane region" description="Helical" evidence="1">
    <location>
        <begin position="234"/>
        <end position="252"/>
    </location>
</feature>
<proteinExistence type="predicted"/>
<evidence type="ECO:0000256" key="1">
    <source>
        <dbReference type="SAM" id="Phobius"/>
    </source>
</evidence>
<organism evidence="2 3">
    <name type="scientific">Gordonia rubripertincta NBRC 101908</name>
    <dbReference type="NCBI Taxonomy" id="1077975"/>
    <lineage>
        <taxon>Bacteria</taxon>
        <taxon>Bacillati</taxon>
        <taxon>Actinomycetota</taxon>
        <taxon>Actinomycetes</taxon>
        <taxon>Mycobacteriales</taxon>
        <taxon>Gordoniaceae</taxon>
        <taxon>Gordonia</taxon>
    </lineage>
</organism>
<comment type="caution">
    <text evidence="2">The sequence shown here is derived from an EMBL/GenBank/DDBJ whole genome shotgun (WGS) entry which is preliminary data.</text>
</comment>
<feature type="transmembrane region" description="Helical" evidence="1">
    <location>
        <begin position="396"/>
        <end position="416"/>
    </location>
</feature>
<keyword evidence="1" id="KW-0812">Transmembrane</keyword>
<feature type="transmembrane region" description="Helical" evidence="1">
    <location>
        <begin position="264"/>
        <end position="294"/>
    </location>
</feature>
<keyword evidence="1" id="KW-0472">Membrane</keyword>
<evidence type="ECO:0000313" key="3">
    <source>
        <dbReference type="Proteomes" id="UP000010744"/>
    </source>
</evidence>
<reference evidence="2 3" key="1">
    <citation type="submission" date="2012-08" db="EMBL/GenBank/DDBJ databases">
        <title>Whole genome shotgun sequence of Gordonia rubripertincta NBRC 101908.</title>
        <authorList>
            <person name="Takarada H."/>
            <person name="Hosoyama A."/>
            <person name="Tsuchikane K."/>
            <person name="Katsumata H."/>
            <person name="Baba S."/>
            <person name="Ohji S."/>
            <person name="Yamazaki S."/>
            <person name="Fujita N."/>
        </authorList>
    </citation>
    <scope>NUCLEOTIDE SEQUENCE [LARGE SCALE GENOMIC DNA]</scope>
    <source>
        <strain evidence="2 3">NBRC 101908</strain>
    </source>
</reference>
<feature type="transmembrane region" description="Helical" evidence="1">
    <location>
        <begin position="74"/>
        <end position="95"/>
    </location>
</feature>
<keyword evidence="3" id="KW-1185">Reference proteome</keyword>
<feature type="transmembrane region" description="Helical" evidence="1">
    <location>
        <begin position="127"/>
        <end position="148"/>
    </location>
</feature>
<feature type="transmembrane region" description="Helical" evidence="1">
    <location>
        <begin position="306"/>
        <end position="328"/>
    </location>
</feature>
<feature type="transmembrane region" description="Helical" evidence="1">
    <location>
        <begin position="154"/>
        <end position="171"/>
    </location>
</feature>
<dbReference type="EMBL" id="BAHB01000036">
    <property type="protein sequence ID" value="GAB84234.1"/>
    <property type="molecule type" value="Genomic_DNA"/>
</dbReference>
<protein>
    <recommendedName>
        <fullName evidence="4">O-antigen polymerase family protein</fullName>
    </recommendedName>
</protein>
<feature type="transmembrane region" description="Helical" evidence="1">
    <location>
        <begin position="101"/>
        <end position="120"/>
    </location>
</feature>
<keyword evidence="1" id="KW-1133">Transmembrane helix</keyword>